<protein>
    <submittedName>
        <fullName evidence="1">Flagellar FlbD family protein</fullName>
    </submittedName>
</protein>
<reference evidence="1" key="1">
    <citation type="journal article" date="2021" name="PeerJ">
        <title>Extensive microbial diversity within the chicken gut microbiome revealed by metagenomics and culture.</title>
        <authorList>
            <person name="Gilroy R."/>
            <person name="Ravi A."/>
            <person name="Getino M."/>
            <person name="Pursley I."/>
            <person name="Horton D.L."/>
            <person name="Alikhan N.F."/>
            <person name="Baker D."/>
            <person name="Gharbi K."/>
            <person name="Hall N."/>
            <person name="Watson M."/>
            <person name="Adriaenssens E.M."/>
            <person name="Foster-Nyarko E."/>
            <person name="Jarju S."/>
            <person name="Secka A."/>
            <person name="Antonio M."/>
            <person name="Oren A."/>
            <person name="Chaudhuri R.R."/>
            <person name="La Ragione R."/>
            <person name="Hildebrand F."/>
            <person name="Pallen M.J."/>
        </authorList>
    </citation>
    <scope>NUCLEOTIDE SEQUENCE</scope>
    <source>
        <strain evidence="1">CHK192-8294</strain>
    </source>
</reference>
<evidence type="ECO:0000313" key="1">
    <source>
        <dbReference type="EMBL" id="HJB80901.1"/>
    </source>
</evidence>
<dbReference type="Pfam" id="PF06289">
    <property type="entry name" value="FlbD"/>
    <property type="match status" value="1"/>
</dbReference>
<name>A0A9D2SBT0_9FIRM</name>
<organism evidence="1 2">
    <name type="scientific">Candidatus Flavonifractor intestinigallinarum</name>
    <dbReference type="NCBI Taxonomy" id="2838586"/>
    <lineage>
        <taxon>Bacteria</taxon>
        <taxon>Bacillati</taxon>
        <taxon>Bacillota</taxon>
        <taxon>Clostridia</taxon>
        <taxon>Eubacteriales</taxon>
        <taxon>Oscillospiraceae</taxon>
        <taxon>Flavonifractor</taxon>
    </lineage>
</organism>
<keyword evidence="1" id="KW-0969">Cilium</keyword>
<reference evidence="1" key="2">
    <citation type="submission" date="2021-04" db="EMBL/GenBank/DDBJ databases">
        <authorList>
            <person name="Gilroy R."/>
        </authorList>
    </citation>
    <scope>NUCLEOTIDE SEQUENCE</scope>
    <source>
        <strain evidence="1">CHK192-8294</strain>
    </source>
</reference>
<dbReference type="InterPro" id="IPR009384">
    <property type="entry name" value="SwrD-like"/>
</dbReference>
<gene>
    <name evidence="1" type="ORF">H9712_07940</name>
</gene>
<proteinExistence type="predicted"/>
<dbReference type="EMBL" id="DWXO01000077">
    <property type="protein sequence ID" value="HJB80901.1"/>
    <property type="molecule type" value="Genomic_DNA"/>
</dbReference>
<comment type="caution">
    <text evidence="1">The sequence shown here is derived from an EMBL/GenBank/DDBJ whole genome shotgun (WGS) entry which is preliminary data.</text>
</comment>
<sequence length="71" mass="8629">MIELQKMNKERFLLNHNQIECIELIPECKIVMMNHDYYLVRNTVEEIIQKIADYNAKVQDIHREVSVIDRR</sequence>
<evidence type="ECO:0000313" key="2">
    <source>
        <dbReference type="Proteomes" id="UP000823921"/>
    </source>
</evidence>
<dbReference type="AlphaFoldDB" id="A0A9D2SBT0"/>
<keyword evidence="1" id="KW-0966">Cell projection</keyword>
<dbReference type="PANTHER" id="PTHR39185">
    <property type="entry name" value="SWARMING MOTILITY PROTEIN SWRD"/>
    <property type="match status" value="1"/>
</dbReference>
<accession>A0A9D2SBT0</accession>
<keyword evidence="1" id="KW-0282">Flagellum</keyword>
<dbReference type="PANTHER" id="PTHR39185:SF1">
    <property type="entry name" value="SWARMING MOTILITY PROTEIN SWRD"/>
    <property type="match status" value="1"/>
</dbReference>
<dbReference type="Proteomes" id="UP000823921">
    <property type="component" value="Unassembled WGS sequence"/>
</dbReference>